<dbReference type="InterPro" id="IPR045722">
    <property type="entry name" value="DUF6076"/>
</dbReference>
<dbReference type="AlphaFoldDB" id="A0A0J9BH84"/>
<dbReference type="RefSeq" id="WP_048931164.1">
    <property type="nucleotide sequence ID" value="NZ_KQ235886.1"/>
</dbReference>
<proteinExistence type="predicted"/>
<sequence length="119" mass="13967">MIEHNIRIKKCKNCGKYFVLKGDYSTDYCDRIPDGEKFTCKKLAAMKARKKKVQDNPILKYEKAYKRMYAHLSNHKISNEDFRLWAEAAANKRDSSLAEYSSSPSDDIINQFKEYLDNK</sequence>
<dbReference type="GeneID" id="93166510"/>
<reference evidence="1 2" key="1">
    <citation type="submission" date="2011-04" db="EMBL/GenBank/DDBJ databases">
        <title>The Genome Sequence of Clostridium citroniae WAL-19142.</title>
        <authorList>
            <consortium name="The Broad Institute Genome Sequencing Platform"/>
            <person name="Earl A."/>
            <person name="Ward D."/>
            <person name="Feldgarden M."/>
            <person name="Gevers D."/>
            <person name="Warren Y.A."/>
            <person name="Tyrrell K.L."/>
            <person name="Citron D.M."/>
            <person name="Goldstein E.J."/>
            <person name="Daigneault M."/>
            <person name="Allen-Vercoe E."/>
            <person name="Young S.K."/>
            <person name="Zeng Q."/>
            <person name="Gargeya S."/>
            <person name="Fitzgerald M."/>
            <person name="Haas B."/>
            <person name="Abouelleil A."/>
            <person name="Alvarado L."/>
            <person name="Arachchi H.M."/>
            <person name="Berlin A."/>
            <person name="Brown A."/>
            <person name="Chapman S.B."/>
            <person name="Chen Z."/>
            <person name="Dunbar C."/>
            <person name="Freedman E."/>
            <person name="Gearin G."/>
            <person name="Gellesch M."/>
            <person name="Goldberg J."/>
            <person name="Griggs A."/>
            <person name="Gujja S."/>
            <person name="Heilman E.R."/>
            <person name="Heiman D."/>
            <person name="Howarth C."/>
            <person name="Larson L."/>
            <person name="Lui A."/>
            <person name="MacDonald P.J."/>
            <person name="Mehta T."/>
            <person name="Montmayeur A."/>
            <person name="Murphy C."/>
            <person name="Neiman D."/>
            <person name="Pearson M."/>
            <person name="Priest M."/>
            <person name="Roberts A."/>
            <person name="Saif S."/>
            <person name="Shea T."/>
            <person name="Shenoy N."/>
            <person name="Sisk P."/>
            <person name="Stolte C."/>
            <person name="Sykes S."/>
            <person name="White J."/>
            <person name="Yandava C."/>
            <person name="Wortman J."/>
            <person name="Nusbaum C."/>
            <person name="Birren B."/>
        </authorList>
    </citation>
    <scope>NUCLEOTIDE SEQUENCE [LARGE SCALE GENOMIC DNA]</scope>
    <source>
        <strain evidence="1 2">WAL-19142</strain>
    </source>
</reference>
<gene>
    <name evidence="1" type="ORF">HMPREF9470_05328</name>
</gene>
<evidence type="ECO:0000313" key="1">
    <source>
        <dbReference type="EMBL" id="KMW12172.1"/>
    </source>
</evidence>
<dbReference type="OrthoDB" id="1830004at2"/>
<organism evidence="1 2">
    <name type="scientific">[Clostridium] citroniae WAL-19142</name>
    <dbReference type="NCBI Taxonomy" id="742734"/>
    <lineage>
        <taxon>Bacteria</taxon>
        <taxon>Bacillati</taxon>
        <taxon>Bacillota</taxon>
        <taxon>Clostridia</taxon>
        <taxon>Lachnospirales</taxon>
        <taxon>Lachnospiraceae</taxon>
        <taxon>Enterocloster</taxon>
    </lineage>
</organism>
<name>A0A0J9BH84_9FIRM</name>
<dbReference type="PATRIC" id="fig|742734.4.peg.5699"/>
<protein>
    <submittedName>
        <fullName evidence="1">Uncharacterized protein</fullName>
    </submittedName>
</protein>
<dbReference type="Proteomes" id="UP000037392">
    <property type="component" value="Unassembled WGS sequence"/>
</dbReference>
<dbReference type="Pfam" id="PF19553">
    <property type="entry name" value="DUF6076"/>
    <property type="match status" value="1"/>
</dbReference>
<comment type="caution">
    <text evidence="1">The sequence shown here is derived from an EMBL/GenBank/DDBJ whole genome shotgun (WGS) entry which is preliminary data.</text>
</comment>
<accession>A0A0J9BH84</accession>
<dbReference type="EMBL" id="ADLK01000052">
    <property type="protein sequence ID" value="KMW12172.1"/>
    <property type="molecule type" value="Genomic_DNA"/>
</dbReference>
<evidence type="ECO:0000313" key="2">
    <source>
        <dbReference type="Proteomes" id="UP000037392"/>
    </source>
</evidence>